<dbReference type="InterPro" id="IPR010065">
    <property type="entry name" value="AA_ABC_transptr_permease_3TM"/>
</dbReference>
<protein>
    <submittedName>
        <fullName evidence="11">Amino acid ABC transporter permease</fullName>
    </submittedName>
</protein>
<dbReference type="PANTHER" id="PTHR30614">
    <property type="entry name" value="MEMBRANE COMPONENT OF AMINO ACID ABC TRANSPORTER"/>
    <property type="match status" value="1"/>
</dbReference>
<dbReference type="NCBIfam" id="TIGR01726">
    <property type="entry name" value="HEQRo_perm_3TM"/>
    <property type="match status" value="1"/>
</dbReference>
<evidence type="ECO:0000256" key="8">
    <source>
        <dbReference type="ARBA" id="ARBA00023136"/>
    </source>
</evidence>
<dbReference type="PROSITE" id="PS50928">
    <property type="entry name" value="ABC_TM1"/>
    <property type="match status" value="1"/>
</dbReference>
<keyword evidence="4" id="KW-1003">Cell membrane</keyword>
<evidence type="ECO:0000256" key="7">
    <source>
        <dbReference type="ARBA" id="ARBA00022989"/>
    </source>
</evidence>
<keyword evidence="12" id="KW-1185">Reference proteome</keyword>
<sequence length="220" mass="22996">MLETLSNYDVAAAVWVTIQLSVLSAIGALILGTIVAVLRVSPVAVLRGIGTSYVNIFRNTPLTVLLTLCVLGLSLLVGLQLSQDLSKDAFRWAVVGLSAYHAAFVCEAIRSGVNTVPAGQAEAARSIGLTFSQSLREVLLPQAFRGSIAPLGSVLIALIKNTTVAAVVGVADTAKLLATITENEGAQLGVFFVIAMIFVVLTLPIGVLATNLSQRLAVKR</sequence>
<evidence type="ECO:0000256" key="6">
    <source>
        <dbReference type="ARBA" id="ARBA00022970"/>
    </source>
</evidence>
<dbReference type="Pfam" id="PF00528">
    <property type="entry name" value="BPD_transp_1"/>
    <property type="match status" value="1"/>
</dbReference>
<dbReference type="RefSeq" id="WP_159898730.1">
    <property type="nucleotide sequence ID" value="NZ_BAABFX010000037.1"/>
</dbReference>
<dbReference type="EMBL" id="BAABFX010000037">
    <property type="protein sequence ID" value="GAA4399924.1"/>
    <property type="molecule type" value="Genomic_DNA"/>
</dbReference>
<evidence type="ECO:0000256" key="4">
    <source>
        <dbReference type="ARBA" id="ARBA00022475"/>
    </source>
</evidence>
<dbReference type="SUPFAM" id="SSF161098">
    <property type="entry name" value="MetI-like"/>
    <property type="match status" value="1"/>
</dbReference>
<dbReference type="Gene3D" id="1.10.3720.10">
    <property type="entry name" value="MetI-like"/>
    <property type="match status" value="1"/>
</dbReference>
<evidence type="ECO:0000259" key="10">
    <source>
        <dbReference type="PROSITE" id="PS50928"/>
    </source>
</evidence>
<dbReference type="PANTHER" id="PTHR30614:SF37">
    <property type="entry name" value="AMINO-ACID ABC TRANSPORTER PERMEASE PROTEIN YHDX-RELATED"/>
    <property type="match status" value="1"/>
</dbReference>
<dbReference type="Proteomes" id="UP001500390">
    <property type="component" value="Unassembled WGS sequence"/>
</dbReference>
<feature type="domain" description="ABC transmembrane type-1" evidence="10">
    <location>
        <begin position="14"/>
        <end position="209"/>
    </location>
</feature>
<comment type="similarity">
    <text evidence="2">Belongs to the binding-protein-dependent transport system permease family. HisMQ subfamily.</text>
</comment>
<evidence type="ECO:0000256" key="2">
    <source>
        <dbReference type="ARBA" id="ARBA00010072"/>
    </source>
</evidence>
<dbReference type="InterPro" id="IPR043429">
    <property type="entry name" value="ArtM/GltK/GlnP/TcyL/YhdX-like"/>
</dbReference>
<dbReference type="CDD" id="cd06261">
    <property type="entry name" value="TM_PBP2"/>
    <property type="match status" value="1"/>
</dbReference>
<keyword evidence="3 9" id="KW-0813">Transport</keyword>
<keyword evidence="5 9" id="KW-0812">Transmembrane</keyword>
<evidence type="ECO:0000313" key="12">
    <source>
        <dbReference type="Proteomes" id="UP001500390"/>
    </source>
</evidence>
<evidence type="ECO:0000256" key="3">
    <source>
        <dbReference type="ARBA" id="ARBA00022448"/>
    </source>
</evidence>
<evidence type="ECO:0000256" key="9">
    <source>
        <dbReference type="RuleBase" id="RU363032"/>
    </source>
</evidence>
<feature type="transmembrane region" description="Helical" evidence="9">
    <location>
        <begin position="190"/>
        <end position="212"/>
    </location>
</feature>
<gene>
    <name evidence="11" type="ORF">GCM10023153_26720</name>
</gene>
<dbReference type="InterPro" id="IPR000515">
    <property type="entry name" value="MetI-like"/>
</dbReference>
<feature type="transmembrane region" description="Helical" evidence="9">
    <location>
        <begin position="59"/>
        <end position="77"/>
    </location>
</feature>
<feature type="transmembrane region" description="Helical" evidence="9">
    <location>
        <begin position="148"/>
        <end position="170"/>
    </location>
</feature>
<organism evidence="11 12">
    <name type="scientific">Ornithinibacter aureus</name>
    <dbReference type="NCBI Taxonomy" id="622664"/>
    <lineage>
        <taxon>Bacteria</taxon>
        <taxon>Bacillati</taxon>
        <taxon>Actinomycetota</taxon>
        <taxon>Actinomycetes</taxon>
        <taxon>Micrococcales</taxon>
        <taxon>Intrasporangiaceae</taxon>
        <taxon>Ornithinibacter</taxon>
    </lineage>
</organism>
<reference evidence="12" key="1">
    <citation type="journal article" date="2019" name="Int. J. Syst. Evol. Microbiol.">
        <title>The Global Catalogue of Microorganisms (GCM) 10K type strain sequencing project: providing services to taxonomists for standard genome sequencing and annotation.</title>
        <authorList>
            <consortium name="The Broad Institute Genomics Platform"/>
            <consortium name="The Broad Institute Genome Sequencing Center for Infectious Disease"/>
            <person name="Wu L."/>
            <person name="Ma J."/>
        </authorList>
    </citation>
    <scope>NUCLEOTIDE SEQUENCE [LARGE SCALE GENOMIC DNA]</scope>
    <source>
        <strain evidence="12">JCM 17738</strain>
    </source>
</reference>
<feature type="transmembrane region" description="Helical" evidence="9">
    <location>
        <begin position="12"/>
        <end position="38"/>
    </location>
</feature>
<keyword evidence="7 9" id="KW-1133">Transmembrane helix</keyword>
<accession>A0ABP8K4D5</accession>
<evidence type="ECO:0000313" key="11">
    <source>
        <dbReference type="EMBL" id="GAA4399924.1"/>
    </source>
</evidence>
<proteinExistence type="inferred from homology"/>
<dbReference type="InterPro" id="IPR035906">
    <property type="entry name" value="MetI-like_sf"/>
</dbReference>
<evidence type="ECO:0000256" key="1">
    <source>
        <dbReference type="ARBA" id="ARBA00004651"/>
    </source>
</evidence>
<name>A0ABP8K4D5_9MICO</name>
<feature type="transmembrane region" description="Helical" evidence="9">
    <location>
        <begin position="89"/>
        <end position="109"/>
    </location>
</feature>
<evidence type="ECO:0000256" key="5">
    <source>
        <dbReference type="ARBA" id="ARBA00022692"/>
    </source>
</evidence>
<comment type="subcellular location">
    <subcellularLocation>
        <location evidence="1 9">Cell membrane</location>
        <topology evidence="1 9">Multi-pass membrane protein</topology>
    </subcellularLocation>
</comment>
<keyword evidence="6" id="KW-0029">Amino-acid transport</keyword>
<comment type="caution">
    <text evidence="11">The sequence shown here is derived from an EMBL/GenBank/DDBJ whole genome shotgun (WGS) entry which is preliminary data.</text>
</comment>
<keyword evidence="8 9" id="KW-0472">Membrane</keyword>